<sequence>MIFVLLLFSLSLHRFRYGYGSILHRGLDMEYQLHSRIVAVAVQTGQRVVGARASRLKVKARLAHLNHTVVSIPFLIIDAISIVPS</sequence>
<organism evidence="2 3">
    <name type="scientific">Caerostris extrusa</name>
    <name type="common">Bark spider</name>
    <name type="synonym">Caerostris bankana</name>
    <dbReference type="NCBI Taxonomy" id="172846"/>
    <lineage>
        <taxon>Eukaryota</taxon>
        <taxon>Metazoa</taxon>
        <taxon>Ecdysozoa</taxon>
        <taxon>Arthropoda</taxon>
        <taxon>Chelicerata</taxon>
        <taxon>Arachnida</taxon>
        <taxon>Araneae</taxon>
        <taxon>Araneomorphae</taxon>
        <taxon>Entelegynae</taxon>
        <taxon>Araneoidea</taxon>
        <taxon>Araneidae</taxon>
        <taxon>Caerostris</taxon>
    </lineage>
</organism>
<reference evidence="2 3" key="1">
    <citation type="submission" date="2021-06" db="EMBL/GenBank/DDBJ databases">
        <title>Caerostris extrusa draft genome.</title>
        <authorList>
            <person name="Kono N."/>
            <person name="Arakawa K."/>
        </authorList>
    </citation>
    <scope>NUCLEOTIDE SEQUENCE [LARGE SCALE GENOMIC DNA]</scope>
</reference>
<accession>A0AAV4RGF7</accession>
<comment type="caution">
    <text evidence="2">The sequence shown here is derived from an EMBL/GenBank/DDBJ whole genome shotgun (WGS) entry which is preliminary data.</text>
</comment>
<feature type="chain" id="PRO_5043618636" evidence="1">
    <location>
        <begin position="21"/>
        <end position="85"/>
    </location>
</feature>
<feature type="signal peptide" evidence="1">
    <location>
        <begin position="1"/>
        <end position="20"/>
    </location>
</feature>
<evidence type="ECO:0000313" key="3">
    <source>
        <dbReference type="Proteomes" id="UP001054945"/>
    </source>
</evidence>
<keyword evidence="3" id="KW-1185">Reference proteome</keyword>
<dbReference type="AlphaFoldDB" id="A0AAV4RGF7"/>
<evidence type="ECO:0000256" key="1">
    <source>
        <dbReference type="SAM" id="SignalP"/>
    </source>
</evidence>
<dbReference type="EMBL" id="BPLR01007907">
    <property type="protein sequence ID" value="GIY20560.1"/>
    <property type="molecule type" value="Genomic_DNA"/>
</dbReference>
<gene>
    <name evidence="2" type="primary">AVEN_127446_1</name>
    <name evidence="2" type="ORF">CEXT_107151</name>
</gene>
<name>A0AAV4RGF7_CAEEX</name>
<protein>
    <submittedName>
        <fullName evidence="2">GPS domain-containing protein</fullName>
    </submittedName>
</protein>
<keyword evidence="1" id="KW-0732">Signal</keyword>
<dbReference type="Proteomes" id="UP001054945">
    <property type="component" value="Unassembled WGS sequence"/>
</dbReference>
<proteinExistence type="predicted"/>
<evidence type="ECO:0000313" key="2">
    <source>
        <dbReference type="EMBL" id="GIY20560.1"/>
    </source>
</evidence>